<protein>
    <submittedName>
        <fullName evidence="2">Uncharacterized protein</fullName>
    </submittedName>
</protein>
<keyword evidence="3" id="KW-1185">Reference proteome</keyword>
<gene>
    <name evidence="2" type="ORF">H5P30_17080</name>
</gene>
<name>A0A7X1E5W8_9BACT</name>
<comment type="caution">
    <text evidence="2">The sequence shown here is derived from an EMBL/GenBank/DDBJ whole genome shotgun (WGS) entry which is preliminary data.</text>
</comment>
<evidence type="ECO:0000256" key="1">
    <source>
        <dbReference type="SAM" id="Phobius"/>
    </source>
</evidence>
<evidence type="ECO:0000313" key="3">
    <source>
        <dbReference type="Proteomes" id="UP000525652"/>
    </source>
</evidence>
<organism evidence="2 3">
    <name type="scientific">Puniceicoccus vermicola</name>
    <dbReference type="NCBI Taxonomy" id="388746"/>
    <lineage>
        <taxon>Bacteria</taxon>
        <taxon>Pseudomonadati</taxon>
        <taxon>Verrucomicrobiota</taxon>
        <taxon>Opitutia</taxon>
        <taxon>Puniceicoccales</taxon>
        <taxon>Puniceicoccaceae</taxon>
        <taxon>Puniceicoccus</taxon>
    </lineage>
</organism>
<reference evidence="2 3" key="1">
    <citation type="submission" date="2020-07" db="EMBL/GenBank/DDBJ databases">
        <authorList>
            <person name="Feng X."/>
        </authorList>
    </citation>
    <scope>NUCLEOTIDE SEQUENCE [LARGE SCALE GENOMIC DNA]</scope>
    <source>
        <strain evidence="2 3">JCM14086</strain>
    </source>
</reference>
<keyword evidence="1" id="KW-1133">Transmembrane helix</keyword>
<keyword evidence="1" id="KW-0812">Transmembrane</keyword>
<evidence type="ECO:0000313" key="2">
    <source>
        <dbReference type="EMBL" id="MBC2603498.1"/>
    </source>
</evidence>
<sequence>MLKFLKLTHLLKIRSTQNLPIMKTDPDSSTATGLSAENEFSKKMKSKPILALSHIIIAAIAFGAGFFSGKSEMPENIHFVDDGLFYEGNVLFDKNADPEKIYEIYRYITVQHLLVDGKIVGLPLEEIGEISATIPRNEDGVGIEKLKVIGPNLAIATTGEINGRHTKYELKKEDESWSIVSEDAAFLIH</sequence>
<dbReference type="RefSeq" id="WP_185694126.1">
    <property type="nucleotide sequence ID" value="NZ_JACHVA010000127.1"/>
</dbReference>
<accession>A0A7X1E5W8</accession>
<feature type="transmembrane region" description="Helical" evidence="1">
    <location>
        <begin position="49"/>
        <end position="67"/>
    </location>
</feature>
<keyword evidence="1" id="KW-0472">Membrane</keyword>
<proteinExistence type="predicted"/>
<dbReference type="Proteomes" id="UP000525652">
    <property type="component" value="Unassembled WGS sequence"/>
</dbReference>
<dbReference type="AlphaFoldDB" id="A0A7X1E5W8"/>
<dbReference type="EMBL" id="JACHVA010000127">
    <property type="protein sequence ID" value="MBC2603498.1"/>
    <property type="molecule type" value="Genomic_DNA"/>
</dbReference>